<gene>
    <name evidence="2" type="ORF">BGT96224V316_LOCUS8290</name>
</gene>
<feature type="signal peptide" evidence="1">
    <location>
        <begin position="1"/>
        <end position="21"/>
    </location>
</feature>
<name>A0A9X9MPM4_BLUGR</name>
<feature type="chain" id="PRO_5040800807" evidence="1">
    <location>
        <begin position="22"/>
        <end position="83"/>
    </location>
</feature>
<keyword evidence="3" id="KW-1185">Reference proteome</keyword>
<evidence type="ECO:0000256" key="1">
    <source>
        <dbReference type="SAM" id="SignalP"/>
    </source>
</evidence>
<evidence type="ECO:0000313" key="3">
    <source>
        <dbReference type="Proteomes" id="UP000324639"/>
    </source>
</evidence>
<protein>
    <submittedName>
        <fullName evidence="2">Bgt-51827</fullName>
    </submittedName>
</protein>
<proteinExistence type="predicted"/>
<dbReference type="Proteomes" id="UP000324639">
    <property type="component" value="Chromosome Bgt_-11"/>
</dbReference>
<organism evidence="2 3">
    <name type="scientific">Blumeria graminis f. sp. tritici</name>
    <dbReference type="NCBI Taxonomy" id="62690"/>
    <lineage>
        <taxon>Eukaryota</taxon>
        <taxon>Fungi</taxon>
        <taxon>Dikarya</taxon>
        <taxon>Ascomycota</taxon>
        <taxon>Pezizomycotina</taxon>
        <taxon>Leotiomycetes</taxon>
        <taxon>Erysiphales</taxon>
        <taxon>Erysiphaceae</taxon>
        <taxon>Blumeria</taxon>
    </lineage>
</organism>
<keyword evidence="1" id="KW-0732">Signal</keyword>
<reference evidence="2 3" key="1">
    <citation type="submission" date="2018-08" db="EMBL/GenBank/DDBJ databases">
        <authorList>
            <person name="Muller C M."/>
        </authorList>
    </citation>
    <scope>NUCLEOTIDE SEQUENCE [LARGE SCALE GENOMIC DNA]</scope>
</reference>
<accession>A0A9X9MPM4</accession>
<dbReference type="EMBL" id="LR026994">
    <property type="protein sequence ID" value="VDB96284.1"/>
    <property type="molecule type" value="Genomic_DNA"/>
</dbReference>
<dbReference type="AlphaFoldDB" id="A0A9X9MPM4"/>
<evidence type="ECO:0000313" key="2">
    <source>
        <dbReference type="EMBL" id="VDB96284.1"/>
    </source>
</evidence>
<sequence>MKFLSAASTATFSSLLLLAEAASLNSYFVCGQEILLSSEIHNCESVYFYSNAEADDPTGPNGEQFSAFRFTKKAYNGGWFPFL</sequence>